<dbReference type="InterPro" id="IPR020904">
    <property type="entry name" value="Sc_DH/Rdtase_CS"/>
</dbReference>
<dbReference type="InterPro" id="IPR036291">
    <property type="entry name" value="NAD(P)-bd_dom_sf"/>
</dbReference>
<dbReference type="PROSITE" id="PS00061">
    <property type="entry name" value="ADH_SHORT"/>
    <property type="match status" value="1"/>
</dbReference>
<proteinExistence type="inferred from homology"/>
<evidence type="ECO:0000313" key="4">
    <source>
        <dbReference type="EMBL" id="MEC3861912.1"/>
    </source>
</evidence>
<dbReference type="PANTHER" id="PTHR43639">
    <property type="entry name" value="OXIDOREDUCTASE, SHORT-CHAIN DEHYDROGENASE/REDUCTASE FAMILY (AFU_ORTHOLOGUE AFUA_5G02870)"/>
    <property type="match status" value="1"/>
</dbReference>
<dbReference type="PANTHER" id="PTHR43639:SF1">
    <property type="entry name" value="SHORT-CHAIN DEHYDROGENASE_REDUCTASE FAMILY PROTEIN"/>
    <property type="match status" value="1"/>
</dbReference>
<dbReference type="PRINTS" id="PR00080">
    <property type="entry name" value="SDRFAMILY"/>
</dbReference>
<accession>A0ABU6HIH1</accession>
<dbReference type="InterPro" id="IPR002347">
    <property type="entry name" value="SDR_fam"/>
</dbReference>
<evidence type="ECO:0000256" key="1">
    <source>
        <dbReference type="ARBA" id="ARBA00006484"/>
    </source>
</evidence>
<dbReference type="InterPro" id="IPR057326">
    <property type="entry name" value="KR_dom"/>
</dbReference>
<comment type="caution">
    <text evidence="4">The sequence shown here is derived from an EMBL/GenBank/DDBJ whole genome shotgun (WGS) entry which is preliminary data.</text>
</comment>
<name>A0ABU6HIH1_9RHOB</name>
<dbReference type="SUPFAM" id="SSF51735">
    <property type="entry name" value="NAD(P)-binding Rossmann-fold domains"/>
    <property type="match status" value="1"/>
</dbReference>
<feature type="domain" description="Ketoreductase" evidence="3">
    <location>
        <begin position="5"/>
        <end position="210"/>
    </location>
</feature>
<gene>
    <name evidence="4" type="ORF">VK792_11515</name>
</gene>
<dbReference type="PRINTS" id="PR00081">
    <property type="entry name" value="GDHRDH"/>
</dbReference>
<dbReference type="Gene3D" id="3.40.50.720">
    <property type="entry name" value="NAD(P)-binding Rossmann-like Domain"/>
    <property type="match status" value="1"/>
</dbReference>
<protein>
    <submittedName>
        <fullName evidence="4">SDR family oxidoreductase</fullName>
    </submittedName>
</protein>
<evidence type="ECO:0000313" key="5">
    <source>
        <dbReference type="Proteomes" id="UP001348149"/>
    </source>
</evidence>
<dbReference type="EMBL" id="JAYLLH010000014">
    <property type="protein sequence ID" value="MEC3861912.1"/>
    <property type="molecule type" value="Genomic_DNA"/>
</dbReference>
<dbReference type="Proteomes" id="UP001348149">
    <property type="component" value="Unassembled WGS sequence"/>
</dbReference>
<dbReference type="Pfam" id="PF13561">
    <property type="entry name" value="adh_short_C2"/>
    <property type="match status" value="1"/>
</dbReference>
<keyword evidence="5" id="KW-1185">Reference proteome</keyword>
<reference evidence="4 5" key="1">
    <citation type="submission" date="2024-01" db="EMBL/GenBank/DDBJ databases">
        <title>Mesobacterium rodlantinim sp. nov., isolated from shallow sea hydrothermal systems off Kueishantao Island.</title>
        <authorList>
            <person name="Su Z."/>
            <person name="Tang K."/>
        </authorList>
    </citation>
    <scope>NUCLEOTIDE SEQUENCE [LARGE SCALE GENOMIC DNA]</scope>
    <source>
        <strain evidence="4 5">TK19101</strain>
    </source>
</reference>
<keyword evidence="2" id="KW-0560">Oxidoreductase</keyword>
<evidence type="ECO:0000256" key="2">
    <source>
        <dbReference type="ARBA" id="ARBA00023002"/>
    </source>
</evidence>
<comment type="similarity">
    <text evidence="1">Belongs to the short-chain dehydrogenases/reductases (SDR) family.</text>
</comment>
<dbReference type="RefSeq" id="WP_326297637.1">
    <property type="nucleotide sequence ID" value="NZ_JAYLLH010000014.1"/>
</dbReference>
<sequence>MQTTATLLVTGGSAGIGAATARMGAARGYPRVVITYNSDRAGADRVAADIRNAGSEVLVMQVDVSLPEDVTRLFAALNDLPPAPLHLVNNAGIVSPRGSIEDLTPERVRKVFDVNVLGAFEVARQAVIHMRTHQGGHIVNVSSAAARLGSPNQYIDYAATKGAIETLTTGMALELGPEGIRVNALRPGIITTEIHAKGGEPDRVQQLGHTPPLRRPGTAEEVAEGLLWLLSDAASYVTGAFLDVTGGR</sequence>
<organism evidence="4 5">
    <name type="scientific">Mesobacterium hydrothermale</name>
    <dbReference type="NCBI Taxonomy" id="3111907"/>
    <lineage>
        <taxon>Bacteria</taxon>
        <taxon>Pseudomonadati</taxon>
        <taxon>Pseudomonadota</taxon>
        <taxon>Alphaproteobacteria</taxon>
        <taxon>Rhodobacterales</taxon>
        <taxon>Roseobacteraceae</taxon>
        <taxon>Mesobacterium</taxon>
    </lineage>
</organism>
<dbReference type="CDD" id="cd05233">
    <property type="entry name" value="SDR_c"/>
    <property type="match status" value="1"/>
</dbReference>
<evidence type="ECO:0000259" key="3">
    <source>
        <dbReference type="SMART" id="SM00822"/>
    </source>
</evidence>
<dbReference type="SMART" id="SM00822">
    <property type="entry name" value="PKS_KR"/>
    <property type="match status" value="1"/>
</dbReference>